<dbReference type="InterPro" id="IPR011659">
    <property type="entry name" value="WD40"/>
</dbReference>
<dbReference type="OrthoDB" id="108903at2"/>
<dbReference type="RefSeq" id="WP_050061665.1">
    <property type="nucleotide sequence ID" value="NZ_JACHEK010000006.1"/>
</dbReference>
<gene>
    <name evidence="2" type="ORF">HNQ77_003177</name>
</gene>
<comment type="similarity">
    <text evidence="1">Belongs to the TolB family.</text>
</comment>
<reference evidence="2 3" key="1">
    <citation type="submission" date="2020-08" db="EMBL/GenBank/DDBJ databases">
        <title>Genomic Encyclopedia of Type Strains, Phase IV (KMG-IV): sequencing the most valuable type-strain genomes for metagenomic binning, comparative biology and taxonomic classification.</title>
        <authorList>
            <person name="Goeker M."/>
        </authorList>
    </citation>
    <scope>NUCLEOTIDE SEQUENCE [LARGE SCALE GENOMIC DNA]</scope>
    <source>
        <strain evidence="2 3">DSM 103733</strain>
    </source>
</reference>
<dbReference type="Gene3D" id="2.120.10.30">
    <property type="entry name" value="TolB, C-terminal domain"/>
    <property type="match status" value="1"/>
</dbReference>
<evidence type="ECO:0000313" key="3">
    <source>
        <dbReference type="Proteomes" id="UP000538666"/>
    </source>
</evidence>
<dbReference type="AlphaFoldDB" id="A0A841JZU1"/>
<organism evidence="2 3">
    <name type="scientific">Silvibacterium bohemicum</name>
    <dbReference type="NCBI Taxonomy" id="1577686"/>
    <lineage>
        <taxon>Bacteria</taxon>
        <taxon>Pseudomonadati</taxon>
        <taxon>Acidobacteriota</taxon>
        <taxon>Terriglobia</taxon>
        <taxon>Terriglobales</taxon>
        <taxon>Acidobacteriaceae</taxon>
        <taxon>Silvibacterium</taxon>
    </lineage>
</organism>
<evidence type="ECO:0000313" key="2">
    <source>
        <dbReference type="EMBL" id="MBB6145219.1"/>
    </source>
</evidence>
<keyword evidence="3" id="KW-1185">Reference proteome</keyword>
<accession>A0A841JZU1</accession>
<dbReference type="Proteomes" id="UP000538666">
    <property type="component" value="Unassembled WGS sequence"/>
</dbReference>
<name>A0A841JZU1_9BACT</name>
<dbReference type="Pfam" id="PF07676">
    <property type="entry name" value="PD40"/>
    <property type="match status" value="5"/>
</dbReference>
<sequence>MLVVQTGFYPSLNDYRLFAKAAFMSKSPTRRLAALCCFGIALCSWSNAFALQSEPLGIFEGQSDVGSVKPAGTLHFDPARETYRITAAGANIWSTIDAFHFVWKKVSGDVSLSADITFPESSAASNPHRKAVLLFRQGLDADGVYADAAQHGSGLTALQYRRTKSDTTQDIELNIDAPKHLRLEKRGDTITMFLSMHDEPLHQIGASIKLPFDGAFYAGIGLSSHNENVVEKAVFSNVELKSPEPLPAAEKLTLYSSLKTIQIDANARVATVVASRPASMQAPNWSKDGSYLVFNQDGRIWKIAVKGGEPEAVNIGAASRCNGSHGFSPDGKWLAISCSMPDKPESHVYVIPAEGGTPRLVTLNPNSYWHSWSPGGKTIAFTRPVKGGGGNIYAISADGGPEMPLTTGAGVSDDPDYSPDGRYIYFNSNRSGNMQIWRMRPDGSNPEQMTSDEFNNWTPHVSPDGKSMVFLTYDKGETGHPANKDIALRIMSMDDRKVRTLVNLVGGSGTDNVPSWSPDSHHFAFVSYQMLPLEEAGSNQ</sequence>
<dbReference type="PANTHER" id="PTHR36842:SF1">
    <property type="entry name" value="PROTEIN TOLB"/>
    <property type="match status" value="1"/>
</dbReference>
<dbReference type="SUPFAM" id="SSF82171">
    <property type="entry name" value="DPP6 N-terminal domain-like"/>
    <property type="match status" value="1"/>
</dbReference>
<dbReference type="EMBL" id="JACHEK010000006">
    <property type="protein sequence ID" value="MBB6145219.1"/>
    <property type="molecule type" value="Genomic_DNA"/>
</dbReference>
<dbReference type="InterPro" id="IPR011042">
    <property type="entry name" value="6-blade_b-propeller_TolB-like"/>
</dbReference>
<proteinExistence type="inferred from homology"/>
<dbReference type="Gene3D" id="2.60.120.200">
    <property type="match status" value="1"/>
</dbReference>
<comment type="caution">
    <text evidence="2">The sequence shown here is derived from an EMBL/GenBank/DDBJ whole genome shotgun (WGS) entry which is preliminary data.</text>
</comment>
<protein>
    <submittedName>
        <fullName evidence="2">WD40 repeat protein</fullName>
    </submittedName>
</protein>
<dbReference type="PANTHER" id="PTHR36842">
    <property type="entry name" value="PROTEIN TOLB HOMOLOG"/>
    <property type="match status" value="1"/>
</dbReference>
<evidence type="ECO:0000256" key="1">
    <source>
        <dbReference type="ARBA" id="ARBA00009820"/>
    </source>
</evidence>